<feature type="transmembrane region" description="Helical" evidence="1">
    <location>
        <begin position="66"/>
        <end position="85"/>
    </location>
</feature>
<dbReference type="Proteomes" id="UP000249447">
    <property type="component" value="Chromosome"/>
</dbReference>
<feature type="transmembrane region" description="Helical" evidence="1">
    <location>
        <begin position="37"/>
        <end position="60"/>
    </location>
</feature>
<keyword evidence="1" id="KW-0812">Transmembrane</keyword>
<name>A0A2U9TLJ7_9GAMM</name>
<keyword evidence="1" id="KW-1133">Transmembrane helix</keyword>
<sequence length="98" mass="10805">MHTILMVLAGLAVLGLFLLTGRLWALRAPGATRRAALWFIPVWLVAALVNMGVGVIEAGYSVSDELPYLLMVFGIPAVAAMLAWWRMRPRRDRGDDQA</sequence>
<accession>A0A2U9TLJ7</accession>
<gene>
    <name evidence="2" type="ORF">C9I47_3146</name>
</gene>
<evidence type="ECO:0000256" key="1">
    <source>
        <dbReference type="SAM" id="Phobius"/>
    </source>
</evidence>
<organism evidence="2 3">
    <name type="scientific">Marilutibacter maris</name>
    <dbReference type="NCBI Taxonomy" id="1605891"/>
    <lineage>
        <taxon>Bacteria</taxon>
        <taxon>Pseudomonadati</taxon>
        <taxon>Pseudomonadota</taxon>
        <taxon>Gammaproteobacteria</taxon>
        <taxon>Lysobacterales</taxon>
        <taxon>Lysobacteraceae</taxon>
        <taxon>Marilutibacter</taxon>
    </lineage>
</organism>
<proteinExistence type="predicted"/>
<reference evidence="2 3" key="1">
    <citation type="submission" date="2018-05" db="EMBL/GenBank/DDBJ databases">
        <title>The complete genome of Lysobacter maris HZ9B, a marine bacterium antagonistic against terrestrial plant pathogens.</title>
        <authorList>
            <person name="Zhang X.-Q."/>
        </authorList>
    </citation>
    <scope>NUCLEOTIDE SEQUENCE [LARGE SCALE GENOMIC DNA]</scope>
    <source>
        <strain evidence="2 3">HZ9B</strain>
    </source>
</reference>
<dbReference type="RefSeq" id="WP_111267814.1">
    <property type="nucleotide sequence ID" value="NZ_CP029843.1"/>
</dbReference>
<evidence type="ECO:0000313" key="2">
    <source>
        <dbReference type="EMBL" id="AWV08810.1"/>
    </source>
</evidence>
<dbReference type="AlphaFoldDB" id="A0A2U9TLJ7"/>
<evidence type="ECO:0000313" key="3">
    <source>
        <dbReference type="Proteomes" id="UP000249447"/>
    </source>
</evidence>
<dbReference type="OrthoDB" id="4764194at2"/>
<protein>
    <submittedName>
        <fullName evidence="2">Membrane protein</fullName>
    </submittedName>
</protein>
<dbReference type="KEGG" id="lmb:C9I47_3146"/>
<keyword evidence="1" id="KW-0472">Membrane</keyword>
<feature type="transmembrane region" description="Helical" evidence="1">
    <location>
        <begin position="6"/>
        <end position="25"/>
    </location>
</feature>
<keyword evidence="3" id="KW-1185">Reference proteome</keyword>
<dbReference type="EMBL" id="CP029843">
    <property type="protein sequence ID" value="AWV08810.1"/>
    <property type="molecule type" value="Genomic_DNA"/>
</dbReference>